<protein>
    <submittedName>
        <fullName evidence="2">Uncharacterized protein</fullName>
    </submittedName>
</protein>
<organism evidence="2 3">
    <name type="scientific">Durusdinium trenchii</name>
    <dbReference type="NCBI Taxonomy" id="1381693"/>
    <lineage>
        <taxon>Eukaryota</taxon>
        <taxon>Sar</taxon>
        <taxon>Alveolata</taxon>
        <taxon>Dinophyceae</taxon>
        <taxon>Suessiales</taxon>
        <taxon>Symbiodiniaceae</taxon>
        <taxon>Durusdinium</taxon>
    </lineage>
</organism>
<name>A0ABP0SB93_9DINO</name>
<evidence type="ECO:0000313" key="3">
    <source>
        <dbReference type="Proteomes" id="UP001642464"/>
    </source>
</evidence>
<feature type="region of interest" description="Disordered" evidence="1">
    <location>
        <begin position="1"/>
        <end position="40"/>
    </location>
</feature>
<keyword evidence="3" id="KW-1185">Reference proteome</keyword>
<proteinExistence type="predicted"/>
<gene>
    <name evidence="2" type="ORF">SCF082_LOCUS50946</name>
</gene>
<sequence length="269" mass="29285">MVNSLAVKQETPAAVPGVPKEESRPKEEDPSPMVEDADESSAVAFEAGVIPEPSMDGVETFTVQIMDAMQTVLNKFGSTGQFLRNRFASTSDAKEFMNYLYDVAEPDVYRHCLKHPLPTVTLDKLDRSEVQCLPLAAFSFHSECSVKPDSDQTLALSLARLILKQGFCSSEEPLLCTHKGDLISSSTLCLLPPPWEVLGPLPPFSVGYVKGKARMHTLLTILAICMDNNIALNSASRACNINQVHPLSHHRGAFQSPRSLAQFQGVSAG</sequence>
<evidence type="ECO:0000256" key="1">
    <source>
        <dbReference type="SAM" id="MobiDB-lite"/>
    </source>
</evidence>
<comment type="caution">
    <text evidence="2">The sequence shown here is derived from an EMBL/GenBank/DDBJ whole genome shotgun (WGS) entry which is preliminary data.</text>
</comment>
<accession>A0ABP0SB93</accession>
<dbReference type="EMBL" id="CAXAMM010043349">
    <property type="protein sequence ID" value="CAK9109634.1"/>
    <property type="molecule type" value="Genomic_DNA"/>
</dbReference>
<evidence type="ECO:0000313" key="2">
    <source>
        <dbReference type="EMBL" id="CAK9109634.1"/>
    </source>
</evidence>
<reference evidence="2 3" key="1">
    <citation type="submission" date="2024-02" db="EMBL/GenBank/DDBJ databases">
        <authorList>
            <person name="Chen Y."/>
            <person name="Shah S."/>
            <person name="Dougan E. K."/>
            <person name="Thang M."/>
            <person name="Chan C."/>
        </authorList>
    </citation>
    <scope>NUCLEOTIDE SEQUENCE [LARGE SCALE GENOMIC DNA]</scope>
</reference>
<feature type="compositionally biased region" description="Basic and acidic residues" evidence="1">
    <location>
        <begin position="19"/>
        <end position="29"/>
    </location>
</feature>
<dbReference type="Proteomes" id="UP001642464">
    <property type="component" value="Unassembled WGS sequence"/>
</dbReference>